<dbReference type="InterPro" id="IPR050595">
    <property type="entry name" value="Bact_response_regulator"/>
</dbReference>
<evidence type="ECO:0000313" key="4">
    <source>
        <dbReference type="EMBL" id="SMP74232.1"/>
    </source>
</evidence>
<evidence type="ECO:0000256" key="1">
    <source>
        <dbReference type="ARBA" id="ARBA00022553"/>
    </source>
</evidence>
<dbReference type="PANTHER" id="PTHR44591:SF23">
    <property type="entry name" value="CHEY SUBFAMILY"/>
    <property type="match status" value="1"/>
</dbReference>
<dbReference type="RefSeq" id="WP_283434859.1">
    <property type="nucleotide sequence ID" value="NZ_FXUG01000017.1"/>
</dbReference>
<name>A0ABY1QML0_9BACT</name>
<gene>
    <name evidence="4" type="ORF">SAMN06265222_11784</name>
</gene>
<dbReference type="InterPro" id="IPR011006">
    <property type="entry name" value="CheY-like_superfamily"/>
</dbReference>
<reference evidence="4 5" key="1">
    <citation type="submission" date="2017-05" db="EMBL/GenBank/DDBJ databases">
        <authorList>
            <person name="Varghese N."/>
            <person name="Submissions S."/>
        </authorList>
    </citation>
    <scope>NUCLEOTIDE SEQUENCE [LARGE SCALE GENOMIC DNA]</scope>
    <source>
        <strain evidence="4 5">DSM 25457</strain>
    </source>
</reference>
<evidence type="ECO:0000313" key="5">
    <source>
        <dbReference type="Proteomes" id="UP001158067"/>
    </source>
</evidence>
<evidence type="ECO:0000259" key="3">
    <source>
        <dbReference type="PROSITE" id="PS50110"/>
    </source>
</evidence>
<dbReference type="SMART" id="SM00448">
    <property type="entry name" value="REC"/>
    <property type="match status" value="1"/>
</dbReference>
<evidence type="ECO:0000256" key="2">
    <source>
        <dbReference type="PROSITE-ProRule" id="PRU00169"/>
    </source>
</evidence>
<dbReference type="InterPro" id="IPR001789">
    <property type="entry name" value="Sig_transdc_resp-reg_receiver"/>
</dbReference>
<comment type="caution">
    <text evidence="4">The sequence shown here is derived from an EMBL/GenBank/DDBJ whole genome shotgun (WGS) entry which is preliminary data.</text>
</comment>
<feature type="modified residue" description="4-aspartylphosphate" evidence="2">
    <location>
        <position position="55"/>
    </location>
</feature>
<sequence>MSEPLHILTAEDDPDIQFAIAMVLTHAGYRVSDVSNGKDLVRVARQIQPDMILLDLRMPIMNGQEALAILKEEPTTASIPVVVLSASPGDCTSVLDLGAAYFLSKPFDALALLSAVRACSTNLPFPMEAMPVAR</sequence>
<protein>
    <submittedName>
        <fullName evidence="4">Response regulator receiver domain-containing protein</fullName>
    </submittedName>
</protein>
<feature type="domain" description="Response regulatory" evidence="3">
    <location>
        <begin position="6"/>
        <end position="120"/>
    </location>
</feature>
<dbReference type="PANTHER" id="PTHR44591">
    <property type="entry name" value="STRESS RESPONSE REGULATOR PROTEIN 1"/>
    <property type="match status" value="1"/>
</dbReference>
<keyword evidence="1 2" id="KW-0597">Phosphoprotein</keyword>
<dbReference type="Pfam" id="PF00072">
    <property type="entry name" value="Response_reg"/>
    <property type="match status" value="1"/>
</dbReference>
<dbReference type="SUPFAM" id="SSF52172">
    <property type="entry name" value="CheY-like"/>
    <property type="match status" value="1"/>
</dbReference>
<accession>A0ABY1QML0</accession>
<keyword evidence="5" id="KW-1185">Reference proteome</keyword>
<dbReference type="EMBL" id="FXUG01000017">
    <property type="protein sequence ID" value="SMP74232.1"/>
    <property type="molecule type" value="Genomic_DNA"/>
</dbReference>
<proteinExistence type="predicted"/>
<dbReference type="PROSITE" id="PS50110">
    <property type="entry name" value="RESPONSE_REGULATORY"/>
    <property type="match status" value="1"/>
</dbReference>
<dbReference type="Gene3D" id="3.40.50.2300">
    <property type="match status" value="1"/>
</dbReference>
<dbReference type="Proteomes" id="UP001158067">
    <property type="component" value="Unassembled WGS sequence"/>
</dbReference>
<organism evidence="4 5">
    <name type="scientific">Neorhodopirellula lusitana</name>
    <dbReference type="NCBI Taxonomy" id="445327"/>
    <lineage>
        <taxon>Bacteria</taxon>
        <taxon>Pseudomonadati</taxon>
        <taxon>Planctomycetota</taxon>
        <taxon>Planctomycetia</taxon>
        <taxon>Pirellulales</taxon>
        <taxon>Pirellulaceae</taxon>
        <taxon>Neorhodopirellula</taxon>
    </lineage>
</organism>